<keyword evidence="1" id="KW-1133">Transmembrane helix</keyword>
<dbReference type="EMBL" id="SHLD01000001">
    <property type="protein sequence ID" value="RZU73683.1"/>
    <property type="molecule type" value="Genomic_DNA"/>
</dbReference>
<keyword evidence="1" id="KW-0812">Transmembrane</keyword>
<organism evidence="2 3">
    <name type="scientific">Micromonospora kangleipakensis</name>
    <dbReference type="NCBI Taxonomy" id="1077942"/>
    <lineage>
        <taxon>Bacteria</taxon>
        <taxon>Bacillati</taxon>
        <taxon>Actinomycetota</taxon>
        <taxon>Actinomycetes</taxon>
        <taxon>Micromonosporales</taxon>
        <taxon>Micromonosporaceae</taxon>
        <taxon>Micromonospora</taxon>
    </lineage>
</organism>
<feature type="transmembrane region" description="Helical" evidence="1">
    <location>
        <begin position="546"/>
        <end position="564"/>
    </location>
</feature>
<dbReference type="AlphaFoldDB" id="A0A4Q8B9J6"/>
<comment type="caution">
    <text evidence="2">The sequence shown here is derived from an EMBL/GenBank/DDBJ whole genome shotgun (WGS) entry which is preliminary data.</text>
</comment>
<reference evidence="2 3" key="1">
    <citation type="submission" date="2019-02" db="EMBL/GenBank/DDBJ databases">
        <title>Sequencing the genomes of 1000 actinobacteria strains.</title>
        <authorList>
            <person name="Klenk H.-P."/>
        </authorList>
    </citation>
    <scope>NUCLEOTIDE SEQUENCE [LARGE SCALE GENOMIC DNA]</scope>
    <source>
        <strain evidence="2 3">DSM 45612</strain>
    </source>
</reference>
<evidence type="ECO:0000256" key="1">
    <source>
        <dbReference type="SAM" id="Phobius"/>
    </source>
</evidence>
<evidence type="ECO:0000313" key="3">
    <source>
        <dbReference type="Proteomes" id="UP000294114"/>
    </source>
</evidence>
<proteinExistence type="predicted"/>
<feature type="transmembrane region" description="Helical" evidence="1">
    <location>
        <begin position="466"/>
        <end position="488"/>
    </location>
</feature>
<gene>
    <name evidence="2" type="ORF">EV384_2102</name>
</gene>
<name>A0A4Q8B9J6_9ACTN</name>
<feature type="transmembrane region" description="Helical" evidence="1">
    <location>
        <begin position="500"/>
        <end position="521"/>
    </location>
</feature>
<dbReference type="Proteomes" id="UP000294114">
    <property type="component" value="Unassembled WGS sequence"/>
</dbReference>
<feature type="transmembrane region" description="Helical" evidence="1">
    <location>
        <begin position="43"/>
        <end position="62"/>
    </location>
</feature>
<protein>
    <submittedName>
        <fullName evidence="2">Uncharacterized protein</fullName>
    </submittedName>
</protein>
<accession>A0A4Q8B9J6</accession>
<keyword evidence="3" id="KW-1185">Reference proteome</keyword>
<feature type="transmembrane region" description="Helical" evidence="1">
    <location>
        <begin position="442"/>
        <end position="460"/>
    </location>
</feature>
<evidence type="ECO:0000313" key="2">
    <source>
        <dbReference type="EMBL" id="RZU73683.1"/>
    </source>
</evidence>
<keyword evidence="1" id="KW-0472">Membrane</keyword>
<sequence>MMNLAICVVAVPLAVLAGATGWLRHRFDGYDGWLHDHGDLLEAAARMLLLLPAIALAMWIFARLRERLSHDTPMPEQPTQPDVAWLQGLQTSAIERLTEHDRKAIALFVELIVDPARSRSRLTEVIDLDHRAVTQQVTISFSLPTAEDGGQALYVPVLQPMKGELVDNFHLRSAAGDSLTTMSYEESIRLASAGLRLLLTEIFAGPETSANLTTLDETVRAAELALLHIVAVRGPISSHLTEQRMAVILEKIKFPDDQSRERVRKYVAALSSSYPIIAVIPATDAISRRLLIKYDRTFIPSSFTKGWKGLLRLGLGLNPDQVAVPVELALTADSYHLRVNAPSNKYVLKQYLQCRHCRLLATRQWRGKAPENGSECRHEVDPALADGNAPFHLDHHFRVRRRRGQSFVHVYMRGYARQSPKMRDLQLLAGFKEVPPGARGRAAVTALATTLLIAVAGNLITRPQGAQVGGLPALMLALPAVAASWFGMSSDKEALVGGSLLARISLIVSGGASIAGVILYLTSPPPAATSVGSIGDPVTFVGITDWRWIALCVISAVNLIYVSYRFTLKLMHYNDLIKRKDLGAGEFAYR</sequence>